<dbReference type="Pfam" id="PF00989">
    <property type="entry name" value="PAS"/>
    <property type="match status" value="1"/>
</dbReference>
<dbReference type="Proteomes" id="UP001157353">
    <property type="component" value="Unassembled WGS sequence"/>
</dbReference>
<evidence type="ECO:0000256" key="1">
    <source>
        <dbReference type="ARBA" id="ARBA00012528"/>
    </source>
</evidence>
<dbReference type="PROSITE" id="PS50887">
    <property type="entry name" value="GGDEF"/>
    <property type="match status" value="1"/>
</dbReference>
<gene>
    <name evidence="4" type="ORF">GCM10007916_26810</name>
</gene>
<dbReference type="PANTHER" id="PTHR45138">
    <property type="entry name" value="REGULATORY COMPONENTS OF SENSORY TRANSDUCTION SYSTEM"/>
    <property type="match status" value="1"/>
</dbReference>
<dbReference type="PANTHER" id="PTHR45138:SF9">
    <property type="entry name" value="DIGUANYLATE CYCLASE DGCM-RELATED"/>
    <property type="match status" value="1"/>
</dbReference>
<comment type="caution">
    <text evidence="4">The sequence shown here is derived from an EMBL/GenBank/DDBJ whole genome shotgun (WGS) entry which is preliminary data.</text>
</comment>
<keyword evidence="5" id="KW-1185">Reference proteome</keyword>
<dbReference type="CDD" id="cd01949">
    <property type="entry name" value="GGDEF"/>
    <property type="match status" value="1"/>
</dbReference>
<evidence type="ECO:0000313" key="4">
    <source>
        <dbReference type="EMBL" id="GLS91612.1"/>
    </source>
</evidence>
<accession>A0ABQ6E2F4</accession>
<dbReference type="SUPFAM" id="SSF55073">
    <property type="entry name" value="Nucleotide cyclase"/>
    <property type="match status" value="1"/>
</dbReference>
<dbReference type="Gene3D" id="3.30.70.270">
    <property type="match status" value="1"/>
</dbReference>
<evidence type="ECO:0000259" key="3">
    <source>
        <dbReference type="PROSITE" id="PS50887"/>
    </source>
</evidence>
<feature type="domain" description="GGDEF" evidence="3">
    <location>
        <begin position="185"/>
        <end position="318"/>
    </location>
</feature>
<name>A0ABQ6E2F4_9GAMM</name>
<dbReference type="InterPro" id="IPR043128">
    <property type="entry name" value="Rev_trsase/Diguanyl_cyclase"/>
</dbReference>
<dbReference type="RefSeq" id="WP_284204721.1">
    <property type="nucleotide sequence ID" value="NZ_BSPQ01000013.1"/>
</dbReference>
<dbReference type="EMBL" id="BSPQ01000013">
    <property type="protein sequence ID" value="GLS91612.1"/>
    <property type="molecule type" value="Genomic_DNA"/>
</dbReference>
<dbReference type="Gene3D" id="3.30.450.20">
    <property type="entry name" value="PAS domain"/>
    <property type="match status" value="1"/>
</dbReference>
<reference evidence="5" key="1">
    <citation type="journal article" date="2019" name="Int. J. Syst. Evol. Microbiol.">
        <title>The Global Catalogue of Microorganisms (GCM) 10K type strain sequencing project: providing services to taxonomists for standard genome sequencing and annotation.</title>
        <authorList>
            <consortium name="The Broad Institute Genomics Platform"/>
            <consortium name="The Broad Institute Genome Sequencing Center for Infectious Disease"/>
            <person name="Wu L."/>
            <person name="Ma J."/>
        </authorList>
    </citation>
    <scope>NUCLEOTIDE SEQUENCE [LARGE SCALE GENOMIC DNA]</scope>
    <source>
        <strain evidence="5">NBRC 103166</strain>
    </source>
</reference>
<dbReference type="InterPro" id="IPR000160">
    <property type="entry name" value="GGDEF_dom"/>
</dbReference>
<dbReference type="Pfam" id="PF00990">
    <property type="entry name" value="GGDEF"/>
    <property type="match status" value="1"/>
</dbReference>
<comment type="catalytic activity">
    <reaction evidence="2">
        <text>2 GTP = 3',3'-c-di-GMP + 2 diphosphate</text>
        <dbReference type="Rhea" id="RHEA:24898"/>
        <dbReference type="ChEBI" id="CHEBI:33019"/>
        <dbReference type="ChEBI" id="CHEBI:37565"/>
        <dbReference type="ChEBI" id="CHEBI:58805"/>
        <dbReference type="EC" id="2.7.7.65"/>
    </reaction>
</comment>
<dbReference type="InterPro" id="IPR029787">
    <property type="entry name" value="Nucleotide_cyclase"/>
</dbReference>
<dbReference type="InterPro" id="IPR050469">
    <property type="entry name" value="Diguanylate_Cyclase"/>
</dbReference>
<proteinExistence type="predicted"/>
<sequence length="318" mass="36250">MSASIELKDIHWLIDMVQNIDVGLVVIDLNMNVQVWNGFMENHSGLLTAHVVDKKLNDLFTDIPEAWLQQKLDTIRVLKNKAFTTWEQRSYLFKFKSYRPITSNAEFMYQNVTFLPLTDITNKVTQVCLIIYDVTDVALNKQMALEANQQLEYLSHTDTLTQLNNQGFWRECCRTEYKRHTRTQQPASLIMLDIDHFKNINDTYGHPFGDEVIIGVANSIKENMRETDIAGRYGGEEFTLILVDTALEPAKLVAERIRKSIESLTFNHLGEQVKITASFGVAHITANIANDQSWIKAADLGLYIAKDSGRNNVAVSPH</sequence>
<dbReference type="EC" id="2.7.7.65" evidence="1"/>
<protein>
    <recommendedName>
        <fullName evidence="1">diguanylate cyclase</fullName>
        <ecNumber evidence="1">2.7.7.65</ecNumber>
    </recommendedName>
</protein>
<dbReference type="SMART" id="SM00267">
    <property type="entry name" value="GGDEF"/>
    <property type="match status" value="1"/>
</dbReference>
<dbReference type="NCBIfam" id="TIGR00254">
    <property type="entry name" value="GGDEF"/>
    <property type="match status" value="1"/>
</dbReference>
<dbReference type="InterPro" id="IPR035965">
    <property type="entry name" value="PAS-like_dom_sf"/>
</dbReference>
<evidence type="ECO:0000313" key="5">
    <source>
        <dbReference type="Proteomes" id="UP001157353"/>
    </source>
</evidence>
<dbReference type="InterPro" id="IPR013767">
    <property type="entry name" value="PAS_fold"/>
</dbReference>
<evidence type="ECO:0000256" key="2">
    <source>
        <dbReference type="ARBA" id="ARBA00034247"/>
    </source>
</evidence>
<organism evidence="4 5">
    <name type="scientific">Psychromonas marina</name>
    <dbReference type="NCBI Taxonomy" id="88364"/>
    <lineage>
        <taxon>Bacteria</taxon>
        <taxon>Pseudomonadati</taxon>
        <taxon>Pseudomonadota</taxon>
        <taxon>Gammaproteobacteria</taxon>
        <taxon>Alteromonadales</taxon>
        <taxon>Psychromonadaceae</taxon>
        <taxon>Psychromonas</taxon>
    </lineage>
</organism>
<dbReference type="SUPFAM" id="SSF55785">
    <property type="entry name" value="PYP-like sensor domain (PAS domain)"/>
    <property type="match status" value="1"/>
</dbReference>